<accession>K3ZJY0</accession>
<sequence>MPIPRPIRSVAGEGSSRPRALPPIHLPSPSAAGRLEPVLRRFEPVRADSSSSTGGPLLPRSSAAAAVLTPVSLLPTGPPPQGCQAGGPAGPLRSSLTQARSLDLARIRQGLVRQLPATTFLSGGFPLEAVVRSLNSSVPFPFPRCHSSVFHCSAYTYVVQWTIRLFRKSEPYLHSRFELLPEILHHGLVPELVL</sequence>
<dbReference type="Proteomes" id="UP000004995">
    <property type="component" value="Unassembled WGS sequence"/>
</dbReference>
<dbReference type="HOGENOM" id="CLU_1417360_0_0_1"/>
<feature type="compositionally biased region" description="Basic and acidic residues" evidence="1">
    <location>
        <begin position="37"/>
        <end position="46"/>
    </location>
</feature>
<evidence type="ECO:0000256" key="1">
    <source>
        <dbReference type="SAM" id="MobiDB-lite"/>
    </source>
</evidence>
<keyword evidence="3" id="KW-1185">Reference proteome</keyword>
<dbReference type="AlphaFoldDB" id="K3ZJY0"/>
<dbReference type="EMBL" id="AGNK02004732">
    <property type="status" value="NOT_ANNOTATED_CDS"/>
    <property type="molecule type" value="Genomic_DNA"/>
</dbReference>
<protein>
    <submittedName>
        <fullName evidence="2">Uncharacterized protein</fullName>
    </submittedName>
</protein>
<name>K3ZJY0_SETIT</name>
<organism evidence="2 3">
    <name type="scientific">Setaria italica</name>
    <name type="common">Foxtail millet</name>
    <name type="synonym">Panicum italicum</name>
    <dbReference type="NCBI Taxonomy" id="4555"/>
    <lineage>
        <taxon>Eukaryota</taxon>
        <taxon>Viridiplantae</taxon>
        <taxon>Streptophyta</taxon>
        <taxon>Embryophyta</taxon>
        <taxon>Tracheophyta</taxon>
        <taxon>Spermatophyta</taxon>
        <taxon>Magnoliopsida</taxon>
        <taxon>Liliopsida</taxon>
        <taxon>Poales</taxon>
        <taxon>Poaceae</taxon>
        <taxon>PACMAD clade</taxon>
        <taxon>Panicoideae</taxon>
        <taxon>Panicodae</taxon>
        <taxon>Paniceae</taxon>
        <taxon>Cenchrinae</taxon>
        <taxon>Setaria</taxon>
    </lineage>
</organism>
<feature type="region of interest" description="Disordered" evidence="1">
    <location>
        <begin position="1"/>
        <end position="59"/>
    </location>
</feature>
<proteinExistence type="predicted"/>
<evidence type="ECO:0000313" key="3">
    <source>
        <dbReference type="Proteomes" id="UP000004995"/>
    </source>
</evidence>
<reference evidence="3" key="1">
    <citation type="journal article" date="2012" name="Nat. Biotechnol.">
        <title>Reference genome sequence of the model plant Setaria.</title>
        <authorList>
            <person name="Bennetzen J.L."/>
            <person name="Schmutz J."/>
            <person name="Wang H."/>
            <person name="Percifield R."/>
            <person name="Hawkins J."/>
            <person name="Pontaroli A.C."/>
            <person name="Estep M."/>
            <person name="Feng L."/>
            <person name="Vaughn J.N."/>
            <person name="Grimwood J."/>
            <person name="Jenkins J."/>
            <person name="Barry K."/>
            <person name="Lindquist E."/>
            <person name="Hellsten U."/>
            <person name="Deshpande S."/>
            <person name="Wang X."/>
            <person name="Wu X."/>
            <person name="Mitros T."/>
            <person name="Triplett J."/>
            <person name="Yang X."/>
            <person name="Ye C.Y."/>
            <person name="Mauro-Herrera M."/>
            <person name="Wang L."/>
            <person name="Li P."/>
            <person name="Sharma M."/>
            <person name="Sharma R."/>
            <person name="Ronald P.C."/>
            <person name="Panaud O."/>
            <person name="Kellogg E.A."/>
            <person name="Brutnell T.P."/>
            <person name="Doust A.N."/>
            <person name="Tuskan G.A."/>
            <person name="Rokhsar D."/>
            <person name="Devos K.M."/>
        </authorList>
    </citation>
    <scope>NUCLEOTIDE SEQUENCE [LARGE SCALE GENOMIC DNA]</scope>
    <source>
        <strain evidence="3">cv. Yugu1</strain>
    </source>
</reference>
<dbReference type="InParanoid" id="K3ZJY0"/>
<evidence type="ECO:0000313" key="2">
    <source>
        <dbReference type="EnsemblPlants" id="KQK93980"/>
    </source>
</evidence>
<reference evidence="2" key="2">
    <citation type="submission" date="2018-08" db="UniProtKB">
        <authorList>
            <consortium name="EnsemblPlants"/>
        </authorList>
    </citation>
    <scope>IDENTIFICATION</scope>
    <source>
        <strain evidence="2">Yugu1</strain>
    </source>
</reference>
<dbReference type="EnsemblPlants" id="KQK93980">
    <property type="protein sequence ID" value="KQK93980"/>
    <property type="gene ID" value="SETIT_026885mg"/>
</dbReference>
<dbReference type="Gramene" id="KQK93980">
    <property type="protein sequence ID" value="KQK93980"/>
    <property type="gene ID" value="SETIT_026885mg"/>
</dbReference>